<evidence type="ECO:0000313" key="3">
    <source>
        <dbReference type="Proteomes" id="UP000183952"/>
    </source>
</evidence>
<proteinExistence type="predicted"/>
<dbReference type="Proteomes" id="UP000183952">
    <property type="component" value="Unassembled WGS sequence"/>
</dbReference>
<dbReference type="Pfam" id="PF08780">
    <property type="entry name" value="NTase_sub_bind"/>
    <property type="match status" value="1"/>
</dbReference>
<organism evidence="2 3">
    <name type="scientific">Hathewaya proteolytica DSM 3090</name>
    <dbReference type="NCBI Taxonomy" id="1121331"/>
    <lineage>
        <taxon>Bacteria</taxon>
        <taxon>Bacillati</taxon>
        <taxon>Bacillota</taxon>
        <taxon>Clostridia</taxon>
        <taxon>Eubacteriales</taxon>
        <taxon>Clostridiaceae</taxon>
        <taxon>Hathewaya</taxon>
    </lineage>
</organism>
<dbReference type="SUPFAM" id="SSF81593">
    <property type="entry name" value="Nucleotidyltransferase substrate binding subunit/domain"/>
    <property type="match status" value="1"/>
</dbReference>
<sequence length="248" mass="28966">MEDLNEIAWKNRFEDFTKTYKLLKKYSQQDIKNELERAGIVHFFEMTFELACMVLKDYLELEGCTVKSARETIKLSFQTGLIENGHVWIDALSNRNLTAHAYDDELAIKMTGDIVNIYIPEFDRMFDRLDKESEPYGLLERDTYYIQKALDNFPEIEKAVIFGSRAIGNYKKGSDVNIAVIGQRITEDVVRGLSNYLNEVYPLPYFFDAINYNDISSDMLKEHIDKEGEIIYIRKTNIQPFMNEEITV</sequence>
<dbReference type="InterPro" id="IPR010235">
    <property type="entry name" value="HepT"/>
</dbReference>
<gene>
    <name evidence="2" type="ORF">SAMN02745248_00347</name>
</gene>
<dbReference type="SUPFAM" id="SSF81301">
    <property type="entry name" value="Nucleotidyltransferase"/>
    <property type="match status" value="1"/>
</dbReference>
<dbReference type="STRING" id="1121331.SAMN02745248_00347"/>
<protein>
    <submittedName>
        <fullName evidence="2">Nucleotidyltransferase substrate binding protein, HI0074 family</fullName>
    </submittedName>
</protein>
<reference evidence="2 3" key="1">
    <citation type="submission" date="2016-11" db="EMBL/GenBank/DDBJ databases">
        <authorList>
            <person name="Jaros S."/>
            <person name="Januszkiewicz K."/>
            <person name="Wedrychowicz H."/>
        </authorList>
    </citation>
    <scope>NUCLEOTIDE SEQUENCE [LARGE SCALE GENOMIC DNA]</scope>
    <source>
        <strain evidence="2 3">DSM 3090</strain>
    </source>
</reference>
<dbReference type="InterPro" id="IPR043519">
    <property type="entry name" value="NT_sf"/>
</dbReference>
<feature type="domain" description="Polymerase beta nucleotidyltransferase" evidence="1">
    <location>
        <begin position="146"/>
        <end position="236"/>
    </location>
</feature>
<dbReference type="Gene3D" id="1.20.120.330">
    <property type="entry name" value="Nucleotidyltransferases domain 2"/>
    <property type="match status" value="1"/>
</dbReference>
<keyword evidence="2" id="KW-0808">Transferase</keyword>
<accession>A0A1M6K5V2</accession>
<dbReference type="Pfam" id="PF18765">
    <property type="entry name" value="Polbeta"/>
    <property type="match status" value="1"/>
</dbReference>
<dbReference type="CDD" id="cd05403">
    <property type="entry name" value="NT_KNTase_like"/>
    <property type="match status" value="1"/>
</dbReference>
<keyword evidence="3" id="KW-1185">Reference proteome</keyword>
<dbReference type="RefSeq" id="WP_072901638.1">
    <property type="nucleotide sequence ID" value="NZ_FRAD01000004.1"/>
</dbReference>
<name>A0A1M6K5V2_9CLOT</name>
<dbReference type="InterPro" id="IPR041633">
    <property type="entry name" value="Polbeta"/>
</dbReference>
<dbReference type="GO" id="GO:0016740">
    <property type="term" value="F:transferase activity"/>
    <property type="evidence" value="ECO:0007669"/>
    <property type="project" value="UniProtKB-KW"/>
</dbReference>
<evidence type="ECO:0000259" key="1">
    <source>
        <dbReference type="Pfam" id="PF18765"/>
    </source>
</evidence>
<evidence type="ECO:0000313" key="2">
    <source>
        <dbReference type="EMBL" id="SHJ54356.1"/>
    </source>
</evidence>
<dbReference type="NCBIfam" id="TIGR01987">
    <property type="entry name" value="HI0074"/>
    <property type="match status" value="1"/>
</dbReference>
<dbReference type="EMBL" id="FRAD01000004">
    <property type="protein sequence ID" value="SHJ54356.1"/>
    <property type="molecule type" value="Genomic_DNA"/>
</dbReference>
<dbReference type="AlphaFoldDB" id="A0A1M6K5V2"/>
<dbReference type="Gene3D" id="3.30.460.10">
    <property type="entry name" value="Beta Polymerase, domain 2"/>
    <property type="match status" value="1"/>
</dbReference>